<dbReference type="OrthoDB" id="423342at2759"/>
<dbReference type="Proteomes" id="UP000604046">
    <property type="component" value="Unassembled WGS sequence"/>
</dbReference>
<name>A0A812VFJ1_9DINO</name>
<evidence type="ECO:0008006" key="7">
    <source>
        <dbReference type="Google" id="ProtNLM"/>
    </source>
</evidence>
<protein>
    <recommendedName>
        <fullName evidence="7">Nitrile hydratase</fullName>
    </recommendedName>
</protein>
<dbReference type="InterPro" id="IPR008990">
    <property type="entry name" value="Elect_transpt_acc-like_dom_sf"/>
</dbReference>
<evidence type="ECO:0000313" key="5">
    <source>
        <dbReference type="EMBL" id="CAE7614876.1"/>
    </source>
</evidence>
<evidence type="ECO:0000256" key="1">
    <source>
        <dbReference type="ARBA" id="ARBA00022723"/>
    </source>
</evidence>
<dbReference type="Gene3D" id="1.10.472.20">
    <property type="entry name" value="Nitrile hydratase, beta subunit"/>
    <property type="match status" value="1"/>
</dbReference>
<evidence type="ECO:0000259" key="3">
    <source>
        <dbReference type="Pfam" id="PF02979"/>
    </source>
</evidence>
<dbReference type="InterPro" id="IPR042262">
    <property type="entry name" value="CN_hydtase_beta_C"/>
</dbReference>
<keyword evidence="1" id="KW-0479">Metal-binding</keyword>
<feature type="compositionally biased region" description="Basic and acidic residues" evidence="2">
    <location>
        <begin position="357"/>
        <end position="378"/>
    </location>
</feature>
<sequence>MMQADVWFGTSPTSFATELRRMRLCQAQSVLNPTRRARVAVASTPGSALIPCKLVAGAALASPRLRLRLRLVLDAHNAYNARSMSSTTRALSINAREFLAVDDGAGQEPLHSNDSTDSDCSGSISMRTEQLQLWEQQIHALVVVLISAEHVEAGALKQEVSRLQGYDDWGYYGKWAAALAQVLVKQCLIDADALDKALGSRSPHENPTFEVGDPVWIKESPGRPASQWRRPFLPVPGSASGLCGTVARRLGLRADGSFFALQRALGLEVPTEQCMYLVHFDSEALSKQGLSFSGQVVAVEVFQSWLEAEKPDFTSKLQPGAATVKAPKGPKRRHMRQSLKTLSQEMHDAGLGPCKARPPEAKHEPHDERHEEPHEHLPRSAVEQAAVEKEGRETPGQRVTEALLKVLTARGIIALSAISRAMEVIDSLGVHPVGPRIVARAWYDANFKSLLLKDANAAIKSMLGHEAASSTSTVKIKVVESTPAVHNLVVCTLCSCYPVTLLGLSPAWYKSREYREQAVDKPRELLKSFGIEVPQDVELRVHDSNSELRYLVLPQRPTGTEGWSEEQLAALVTRDSMIGVALPQGPELEQAPEV</sequence>
<organism evidence="5 6">
    <name type="scientific">Symbiodinium natans</name>
    <dbReference type="NCBI Taxonomy" id="878477"/>
    <lineage>
        <taxon>Eukaryota</taxon>
        <taxon>Sar</taxon>
        <taxon>Alveolata</taxon>
        <taxon>Dinophyceae</taxon>
        <taxon>Suessiales</taxon>
        <taxon>Symbiodiniaceae</taxon>
        <taxon>Symbiodinium</taxon>
    </lineage>
</organism>
<dbReference type="AlphaFoldDB" id="A0A812VFJ1"/>
<feature type="compositionally biased region" description="Basic residues" evidence="2">
    <location>
        <begin position="328"/>
        <end position="337"/>
    </location>
</feature>
<dbReference type="Gene3D" id="3.90.330.10">
    <property type="entry name" value="Nitrile hydratase alpha /Thiocyanate hydrolase gamma"/>
    <property type="match status" value="1"/>
</dbReference>
<feature type="compositionally biased region" description="Basic and acidic residues" evidence="2">
    <location>
        <begin position="386"/>
        <end position="395"/>
    </location>
</feature>
<feature type="domain" description="Nitrile hydratase beta subunit-like N-terminal" evidence="4">
    <location>
        <begin position="130"/>
        <end position="198"/>
    </location>
</feature>
<dbReference type="InterPro" id="IPR049054">
    <property type="entry name" value="CN_hydtase_beta-like_N"/>
</dbReference>
<feature type="region of interest" description="Disordered" evidence="2">
    <location>
        <begin position="317"/>
        <end position="396"/>
    </location>
</feature>
<dbReference type="Pfam" id="PF21006">
    <property type="entry name" value="NHase_beta_N"/>
    <property type="match status" value="1"/>
</dbReference>
<evidence type="ECO:0000256" key="2">
    <source>
        <dbReference type="SAM" id="MobiDB-lite"/>
    </source>
</evidence>
<reference evidence="5" key="1">
    <citation type="submission" date="2021-02" db="EMBL/GenBank/DDBJ databases">
        <authorList>
            <person name="Dougan E. K."/>
            <person name="Rhodes N."/>
            <person name="Thang M."/>
            <person name="Chan C."/>
        </authorList>
    </citation>
    <scope>NUCLEOTIDE SEQUENCE</scope>
</reference>
<accession>A0A812VFJ1</accession>
<keyword evidence="6" id="KW-1185">Reference proteome</keyword>
<proteinExistence type="predicted"/>
<dbReference type="Gene3D" id="2.30.30.50">
    <property type="match status" value="1"/>
</dbReference>
<dbReference type="GO" id="GO:0046914">
    <property type="term" value="F:transition metal ion binding"/>
    <property type="evidence" value="ECO:0007669"/>
    <property type="project" value="InterPro"/>
</dbReference>
<dbReference type="InterPro" id="IPR004232">
    <property type="entry name" value="CN_Hdrtase_a/SCN_Hdrlase_g"/>
</dbReference>
<evidence type="ECO:0000259" key="4">
    <source>
        <dbReference type="Pfam" id="PF21006"/>
    </source>
</evidence>
<evidence type="ECO:0000313" key="6">
    <source>
        <dbReference type="Proteomes" id="UP000604046"/>
    </source>
</evidence>
<dbReference type="EMBL" id="CAJNDS010002839">
    <property type="protein sequence ID" value="CAE7614876.1"/>
    <property type="molecule type" value="Genomic_DNA"/>
</dbReference>
<dbReference type="Pfam" id="PF02979">
    <property type="entry name" value="NHase_alpha"/>
    <property type="match status" value="1"/>
</dbReference>
<dbReference type="SUPFAM" id="SSF50090">
    <property type="entry name" value="Electron transport accessory proteins"/>
    <property type="match status" value="1"/>
</dbReference>
<comment type="caution">
    <text evidence="5">The sequence shown here is derived from an EMBL/GenBank/DDBJ whole genome shotgun (WGS) entry which is preliminary data.</text>
</comment>
<dbReference type="GO" id="GO:0003824">
    <property type="term" value="F:catalytic activity"/>
    <property type="evidence" value="ECO:0007669"/>
    <property type="project" value="InterPro"/>
</dbReference>
<gene>
    <name evidence="5" type="ORF">SNAT2548_LOCUS34957</name>
</gene>
<dbReference type="InterPro" id="IPR036648">
    <property type="entry name" value="CN_Hdrase_a/SCN_Hdrase_g_sf"/>
</dbReference>
<dbReference type="SUPFAM" id="SSF56209">
    <property type="entry name" value="Nitrile hydratase alpha chain"/>
    <property type="match status" value="1"/>
</dbReference>
<feature type="domain" description="Nitrile hydratase alpha/Thiocyanate hydrolase gamma" evidence="3">
    <location>
        <begin position="399"/>
        <end position="581"/>
    </location>
</feature>